<feature type="transmembrane region" description="Helical" evidence="6">
    <location>
        <begin position="351"/>
        <end position="374"/>
    </location>
</feature>
<comment type="subcellular location">
    <subcellularLocation>
        <location evidence="1">Membrane</location>
        <topology evidence="1">Multi-pass membrane protein</topology>
    </subcellularLocation>
</comment>
<sequence>MAPAGLAESLIAAVQASLSVLLVIFYGGIAGWMGLLDHSSTKAISKIAVRMFLPALLVTKIGSELHSGSAIRYLIVFIWAILCHLVSFLIGVLAHYGLDMPEWVTVAIMFNNTTSYPLLLVTTLGETGILQALTVADETTSQAIERMKSYFLVFATVSSCLTFAVGPRLIDSEHGPDPEQKEDDIMGENPSIPADINATEETGLLGSRSGPVQFTHPFAPNNTFFPSKRRSSVFLRGSLSDRRASYVPKTRWQKLGPRTKWWLLFIADFFNAPLLGAIIGAILGLVPPLHRAFFNSPEHGGIFTAWLTASWKTIGSLFVPLPIVVAGVSLYRSMKDAKTNANSARLPYWPLGFILMIRFVLWPVASISLIYLLVTRTTMLEPDPMLWFAMMLMPTGPTAMKVITLIQVSDAPPEDEITIAKLLTVSYAISPILSFTVVGSLMASQAAI</sequence>
<feature type="transmembrane region" description="Helical" evidence="6">
    <location>
        <begin position="116"/>
        <end position="137"/>
    </location>
</feature>
<evidence type="ECO:0000256" key="3">
    <source>
        <dbReference type="ARBA" id="ARBA00022989"/>
    </source>
</evidence>
<feature type="region of interest" description="Disordered" evidence="5">
    <location>
        <begin position="171"/>
        <end position="193"/>
    </location>
</feature>
<evidence type="ECO:0000256" key="6">
    <source>
        <dbReference type="SAM" id="Phobius"/>
    </source>
</evidence>
<dbReference type="GO" id="GO:0016020">
    <property type="term" value="C:membrane"/>
    <property type="evidence" value="ECO:0007669"/>
    <property type="project" value="UniProtKB-SubCell"/>
</dbReference>
<gene>
    <name evidence="7" type="ORF">QBC47DRAFT_409751</name>
</gene>
<keyword evidence="8" id="KW-1185">Reference proteome</keyword>
<dbReference type="PANTHER" id="PTHR31794:SF4">
    <property type="entry name" value="AUXIN EFFLUX TRANSPORTER FAMILY PROTEIN (EUROFUNG)"/>
    <property type="match status" value="1"/>
</dbReference>
<feature type="transmembrane region" description="Helical" evidence="6">
    <location>
        <begin position="261"/>
        <end position="286"/>
    </location>
</feature>
<accession>A0AAJ0BKS9</accession>
<feature type="transmembrane region" description="Helical" evidence="6">
    <location>
        <begin position="386"/>
        <end position="407"/>
    </location>
</feature>
<feature type="transmembrane region" description="Helical" evidence="6">
    <location>
        <begin position="149"/>
        <end position="170"/>
    </location>
</feature>
<feature type="transmembrane region" description="Helical" evidence="6">
    <location>
        <begin position="306"/>
        <end position="331"/>
    </location>
</feature>
<evidence type="ECO:0000256" key="1">
    <source>
        <dbReference type="ARBA" id="ARBA00004141"/>
    </source>
</evidence>
<name>A0AAJ0BKS9_9PEZI</name>
<evidence type="ECO:0000256" key="5">
    <source>
        <dbReference type="SAM" id="MobiDB-lite"/>
    </source>
</evidence>
<evidence type="ECO:0000256" key="4">
    <source>
        <dbReference type="ARBA" id="ARBA00023136"/>
    </source>
</evidence>
<organism evidence="7 8">
    <name type="scientific">Echria macrotheca</name>
    <dbReference type="NCBI Taxonomy" id="438768"/>
    <lineage>
        <taxon>Eukaryota</taxon>
        <taxon>Fungi</taxon>
        <taxon>Dikarya</taxon>
        <taxon>Ascomycota</taxon>
        <taxon>Pezizomycotina</taxon>
        <taxon>Sordariomycetes</taxon>
        <taxon>Sordariomycetidae</taxon>
        <taxon>Sordariales</taxon>
        <taxon>Schizotheciaceae</taxon>
        <taxon>Echria</taxon>
    </lineage>
</organism>
<dbReference type="EMBL" id="MU839828">
    <property type="protein sequence ID" value="KAK1758944.1"/>
    <property type="molecule type" value="Genomic_DNA"/>
</dbReference>
<dbReference type="AlphaFoldDB" id="A0AAJ0BKS9"/>
<keyword evidence="2 6" id="KW-0812">Transmembrane</keyword>
<dbReference type="Pfam" id="PF03547">
    <property type="entry name" value="Mem_trans"/>
    <property type="match status" value="1"/>
</dbReference>
<comment type="caution">
    <text evidence="7">The sequence shown here is derived from an EMBL/GenBank/DDBJ whole genome shotgun (WGS) entry which is preliminary data.</text>
</comment>
<keyword evidence="3 6" id="KW-1133">Transmembrane helix</keyword>
<evidence type="ECO:0000313" key="8">
    <source>
        <dbReference type="Proteomes" id="UP001239445"/>
    </source>
</evidence>
<dbReference type="PANTHER" id="PTHR31794">
    <property type="entry name" value="AUXIN EFFLUX TRANSPORTER FAMILY PROTEIN (EUROFUNG)"/>
    <property type="match status" value="1"/>
</dbReference>
<dbReference type="GO" id="GO:0005783">
    <property type="term" value="C:endoplasmic reticulum"/>
    <property type="evidence" value="ECO:0007669"/>
    <property type="project" value="TreeGrafter"/>
</dbReference>
<evidence type="ECO:0000256" key="2">
    <source>
        <dbReference type="ARBA" id="ARBA00022692"/>
    </source>
</evidence>
<dbReference type="InterPro" id="IPR004776">
    <property type="entry name" value="Mem_transp_PIN-like"/>
</dbReference>
<reference evidence="7" key="1">
    <citation type="submission" date="2023-06" db="EMBL/GenBank/DDBJ databases">
        <title>Genome-scale phylogeny and comparative genomics of the fungal order Sordariales.</title>
        <authorList>
            <consortium name="Lawrence Berkeley National Laboratory"/>
            <person name="Hensen N."/>
            <person name="Bonometti L."/>
            <person name="Westerberg I."/>
            <person name="Brannstrom I.O."/>
            <person name="Guillou S."/>
            <person name="Cros-Aarteil S."/>
            <person name="Calhoun S."/>
            <person name="Haridas S."/>
            <person name="Kuo A."/>
            <person name="Mondo S."/>
            <person name="Pangilinan J."/>
            <person name="Riley R."/>
            <person name="Labutti K."/>
            <person name="Andreopoulos B."/>
            <person name="Lipzen A."/>
            <person name="Chen C."/>
            <person name="Yanf M."/>
            <person name="Daum C."/>
            <person name="Ng V."/>
            <person name="Clum A."/>
            <person name="Steindorff A."/>
            <person name="Ohm R."/>
            <person name="Martin F."/>
            <person name="Silar P."/>
            <person name="Natvig D."/>
            <person name="Lalanne C."/>
            <person name="Gautier V."/>
            <person name="Ament-Velasquez S.L."/>
            <person name="Kruys A."/>
            <person name="Hutchinson M.I."/>
            <person name="Powell A.J."/>
            <person name="Barry K."/>
            <person name="Miller A.N."/>
            <person name="Grigoriev I.V."/>
            <person name="Debuchy R."/>
            <person name="Gladieux P."/>
            <person name="Thoren M.H."/>
            <person name="Johannesson H."/>
        </authorList>
    </citation>
    <scope>NUCLEOTIDE SEQUENCE</scope>
    <source>
        <strain evidence="7">PSN4</strain>
    </source>
</reference>
<evidence type="ECO:0000313" key="7">
    <source>
        <dbReference type="EMBL" id="KAK1758944.1"/>
    </source>
</evidence>
<protein>
    <submittedName>
        <fullName evidence="7">Auxin efflux carrier</fullName>
    </submittedName>
</protein>
<dbReference type="Proteomes" id="UP001239445">
    <property type="component" value="Unassembled WGS sequence"/>
</dbReference>
<feature type="transmembrane region" description="Helical" evidence="6">
    <location>
        <begin position="12"/>
        <end position="36"/>
    </location>
</feature>
<keyword evidence="4 6" id="KW-0472">Membrane</keyword>
<feature type="transmembrane region" description="Helical" evidence="6">
    <location>
        <begin position="73"/>
        <end position="96"/>
    </location>
</feature>
<dbReference type="GO" id="GO:0055085">
    <property type="term" value="P:transmembrane transport"/>
    <property type="evidence" value="ECO:0007669"/>
    <property type="project" value="InterPro"/>
</dbReference>
<proteinExistence type="predicted"/>
<feature type="transmembrane region" description="Helical" evidence="6">
    <location>
        <begin position="419"/>
        <end position="443"/>
    </location>
</feature>